<name>A0A382D4C5_9ZZZZ</name>
<protein>
    <submittedName>
        <fullName evidence="2">Uncharacterized protein</fullName>
    </submittedName>
</protein>
<evidence type="ECO:0000256" key="1">
    <source>
        <dbReference type="SAM" id="Phobius"/>
    </source>
</evidence>
<reference evidence="2" key="1">
    <citation type="submission" date="2018-05" db="EMBL/GenBank/DDBJ databases">
        <authorList>
            <person name="Lanie J.A."/>
            <person name="Ng W.-L."/>
            <person name="Kazmierczak K.M."/>
            <person name="Andrzejewski T.M."/>
            <person name="Davidsen T.M."/>
            <person name="Wayne K.J."/>
            <person name="Tettelin H."/>
            <person name="Glass J.I."/>
            <person name="Rusch D."/>
            <person name="Podicherti R."/>
            <person name="Tsui H.-C.T."/>
            <person name="Winkler M.E."/>
        </authorList>
    </citation>
    <scope>NUCLEOTIDE SEQUENCE</scope>
</reference>
<keyword evidence="1" id="KW-0472">Membrane</keyword>
<gene>
    <name evidence="2" type="ORF">METZ01_LOCUS186124</name>
</gene>
<sequence>MNAEMVLVGAILFSAMIAGGIKIWLIKRKEQKSDESEIDVEYDSTT</sequence>
<feature type="transmembrane region" description="Helical" evidence="1">
    <location>
        <begin position="6"/>
        <end position="25"/>
    </location>
</feature>
<proteinExistence type="predicted"/>
<dbReference type="EMBL" id="UINC01037575">
    <property type="protein sequence ID" value="SVB33270.1"/>
    <property type="molecule type" value="Genomic_DNA"/>
</dbReference>
<dbReference type="AlphaFoldDB" id="A0A382D4C5"/>
<accession>A0A382D4C5</accession>
<keyword evidence="1" id="KW-1133">Transmembrane helix</keyword>
<evidence type="ECO:0000313" key="2">
    <source>
        <dbReference type="EMBL" id="SVB33270.1"/>
    </source>
</evidence>
<keyword evidence="1" id="KW-0812">Transmembrane</keyword>
<organism evidence="2">
    <name type="scientific">marine metagenome</name>
    <dbReference type="NCBI Taxonomy" id="408172"/>
    <lineage>
        <taxon>unclassified sequences</taxon>
        <taxon>metagenomes</taxon>
        <taxon>ecological metagenomes</taxon>
    </lineage>
</organism>